<dbReference type="Pfam" id="PF13231">
    <property type="entry name" value="PMT_2"/>
    <property type="match status" value="1"/>
</dbReference>
<feature type="transmembrane region" description="Helical" evidence="8">
    <location>
        <begin position="345"/>
        <end position="364"/>
    </location>
</feature>
<evidence type="ECO:0000256" key="8">
    <source>
        <dbReference type="SAM" id="Phobius"/>
    </source>
</evidence>
<evidence type="ECO:0000313" key="11">
    <source>
        <dbReference type="Proteomes" id="UP000286576"/>
    </source>
</evidence>
<evidence type="ECO:0000256" key="5">
    <source>
        <dbReference type="ARBA" id="ARBA00022692"/>
    </source>
</evidence>
<dbReference type="RefSeq" id="WP_119585096.1">
    <property type="nucleotide sequence ID" value="NZ_CAWODQ010000012.1"/>
</dbReference>
<comment type="caution">
    <text evidence="10">The sequence shown here is derived from an EMBL/GenBank/DDBJ whole genome shotgun (WGS) entry which is preliminary data.</text>
</comment>
<dbReference type="PANTHER" id="PTHR33908:SF11">
    <property type="entry name" value="MEMBRANE PROTEIN"/>
    <property type="match status" value="1"/>
</dbReference>
<evidence type="ECO:0000256" key="6">
    <source>
        <dbReference type="ARBA" id="ARBA00022989"/>
    </source>
</evidence>
<evidence type="ECO:0000256" key="2">
    <source>
        <dbReference type="ARBA" id="ARBA00022475"/>
    </source>
</evidence>
<keyword evidence="4" id="KW-0808">Transferase</keyword>
<keyword evidence="6 8" id="KW-1133">Transmembrane helix</keyword>
<dbReference type="GO" id="GO:0009103">
    <property type="term" value="P:lipopolysaccharide biosynthetic process"/>
    <property type="evidence" value="ECO:0007669"/>
    <property type="project" value="UniProtKB-ARBA"/>
</dbReference>
<feature type="transmembrane region" description="Helical" evidence="8">
    <location>
        <begin position="215"/>
        <end position="248"/>
    </location>
</feature>
<dbReference type="InterPro" id="IPR038731">
    <property type="entry name" value="RgtA/B/C-like"/>
</dbReference>
<dbReference type="PANTHER" id="PTHR33908">
    <property type="entry name" value="MANNOSYLTRANSFERASE YKCB-RELATED"/>
    <property type="match status" value="1"/>
</dbReference>
<dbReference type="GO" id="GO:0005886">
    <property type="term" value="C:plasma membrane"/>
    <property type="evidence" value="ECO:0007669"/>
    <property type="project" value="UniProtKB-SubCell"/>
</dbReference>
<keyword evidence="11" id="KW-1185">Reference proteome</keyword>
<gene>
    <name evidence="10" type="ORF">D2V07_04210</name>
</gene>
<sequence length="497" mass="54491">MTGDVIMTRAKAAPFPAGLPRGDALCLLLLVAFTVGHRAIWFGDPVADFDEQLYSFIGWRMQYGELPFVDWWDRKPFGLFALFGLAHALLGPTAFAYQVVAAVFACATAWLTFRLARRCVDRVSATFVAAIAVMLLSAYANYSANSEVFFVPLTLGMAALLVDGQHPHFTRRAMWAMVLGGLALQIKYTVVAQCVFFGAWALYAEYRRGRALSELAAIAAIFALLGLLPTIAVGLFYAAIGQFDAFWFANFESFFNRAAAPQGRWAPSYVVGVAPVVVLMLSGIYAALRVKNPAPLSAWLFYLAWTLAALAGVLMPGTVYLYYYAALSAPVALVALPLLDRHGPLNIGPIVVLTTILFALLSLPDRHEKSLEERDAARTLAAAIAPHVGGEDNCLWVWDGPTVLYRLTGSCVPTRYVYPDHLNNALETDALEVEQTEEIARILAMRPGAIVTADRGMTVRNAEAKALVEDELARSYEPRLTVTMHGRQLTAWVRTTR</sequence>
<keyword evidence="7 8" id="KW-0472">Membrane</keyword>
<keyword evidence="5 8" id="KW-0812">Transmembrane</keyword>
<feature type="domain" description="Glycosyltransferase RgtA/B/C/D-like" evidence="9">
    <location>
        <begin position="75"/>
        <end position="231"/>
    </location>
</feature>
<evidence type="ECO:0000259" key="9">
    <source>
        <dbReference type="Pfam" id="PF13231"/>
    </source>
</evidence>
<protein>
    <recommendedName>
        <fullName evidence="9">Glycosyltransferase RgtA/B/C/D-like domain-containing protein</fullName>
    </recommendedName>
</protein>
<feature type="transmembrane region" description="Helical" evidence="8">
    <location>
        <begin position="176"/>
        <end position="203"/>
    </location>
</feature>
<evidence type="ECO:0000256" key="1">
    <source>
        <dbReference type="ARBA" id="ARBA00004651"/>
    </source>
</evidence>
<comment type="subcellular location">
    <subcellularLocation>
        <location evidence="1">Cell membrane</location>
        <topology evidence="1">Multi-pass membrane protein</topology>
    </subcellularLocation>
</comment>
<feature type="transmembrane region" description="Helical" evidence="8">
    <location>
        <begin position="294"/>
        <end position="314"/>
    </location>
</feature>
<name>A0A418NTZ2_9SPHN</name>
<reference evidence="10 11" key="1">
    <citation type="submission" date="2018-08" db="EMBL/GenBank/DDBJ databases">
        <title>Erythrobacter zhengii sp.nov., a bacterium isolated from deep-sea sediment.</title>
        <authorList>
            <person name="Fang C."/>
            <person name="Wu Y.-H."/>
            <person name="Sun C."/>
            <person name="Wang H."/>
            <person name="Cheng H."/>
            <person name="Meng F.-X."/>
            <person name="Wang C.-S."/>
            <person name="Xu X.-W."/>
        </authorList>
    </citation>
    <scope>NUCLEOTIDE SEQUENCE [LARGE SCALE GENOMIC DNA]</scope>
    <source>
        <strain evidence="10 11">V18</strain>
    </source>
</reference>
<evidence type="ECO:0000313" key="10">
    <source>
        <dbReference type="EMBL" id="RIV87556.1"/>
    </source>
</evidence>
<dbReference type="InterPro" id="IPR050297">
    <property type="entry name" value="LipidA_mod_glycosyltrf_83"/>
</dbReference>
<dbReference type="AlphaFoldDB" id="A0A418NTZ2"/>
<evidence type="ECO:0000256" key="3">
    <source>
        <dbReference type="ARBA" id="ARBA00022676"/>
    </source>
</evidence>
<dbReference type="OrthoDB" id="345761at2"/>
<feature type="transmembrane region" description="Helical" evidence="8">
    <location>
        <begin position="269"/>
        <end position="288"/>
    </location>
</feature>
<feature type="transmembrane region" description="Helical" evidence="8">
    <location>
        <begin position="123"/>
        <end position="142"/>
    </location>
</feature>
<accession>A0A418NTZ2</accession>
<dbReference type="EMBL" id="QXFL01000002">
    <property type="protein sequence ID" value="RIV87556.1"/>
    <property type="molecule type" value="Genomic_DNA"/>
</dbReference>
<organism evidence="10 11">
    <name type="scientific">Aurantiacibacter zhengii</name>
    <dbReference type="NCBI Taxonomy" id="2307003"/>
    <lineage>
        <taxon>Bacteria</taxon>
        <taxon>Pseudomonadati</taxon>
        <taxon>Pseudomonadota</taxon>
        <taxon>Alphaproteobacteria</taxon>
        <taxon>Sphingomonadales</taxon>
        <taxon>Erythrobacteraceae</taxon>
        <taxon>Aurantiacibacter</taxon>
    </lineage>
</organism>
<keyword evidence="3" id="KW-0328">Glycosyltransferase</keyword>
<feature type="transmembrane region" description="Helical" evidence="8">
    <location>
        <begin position="78"/>
        <end position="111"/>
    </location>
</feature>
<evidence type="ECO:0000256" key="4">
    <source>
        <dbReference type="ARBA" id="ARBA00022679"/>
    </source>
</evidence>
<dbReference type="Proteomes" id="UP000286576">
    <property type="component" value="Unassembled WGS sequence"/>
</dbReference>
<evidence type="ECO:0000256" key="7">
    <source>
        <dbReference type="ARBA" id="ARBA00023136"/>
    </source>
</evidence>
<keyword evidence="2" id="KW-1003">Cell membrane</keyword>
<dbReference type="GO" id="GO:0016763">
    <property type="term" value="F:pentosyltransferase activity"/>
    <property type="evidence" value="ECO:0007669"/>
    <property type="project" value="TreeGrafter"/>
</dbReference>
<proteinExistence type="predicted"/>